<keyword evidence="1" id="KW-0732">Signal</keyword>
<feature type="chain" id="PRO_5011493634" description="Outer membrane protein OmpU" evidence="1">
    <location>
        <begin position="24"/>
        <end position="310"/>
    </location>
</feature>
<evidence type="ECO:0000256" key="1">
    <source>
        <dbReference type="SAM" id="SignalP"/>
    </source>
</evidence>
<protein>
    <recommendedName>
        <fullName evidence="4">Outer membrane protein OmpU</fullName>
    </recommendedName>
</protein>
<evidence type="ECO:0000313" key="2">
    <source>
        <dbReference type="EMBL" id="SFR34781.1"/>
    </source>
</evidence>
<dbReference type="OrthoDB" id="7847251at2"/>
<sequence length="310" mass="32589">MTKHLHTSAIALALSLGATAATAEDSFYQGQVIELSAGIFAPLNTLQDTLTTPNGGGAQVQSTDALNFGLGPRIDVAYSRPLGNNARLIVDISAAEVTGDTTITIGATSETFPGSYDDGYQLPSANDYDTTVKTEMATLRVGGEWAINPAWRVSAGLQAGQAAQDLEAFSQNSSRNITSTSRNEMYGVFGGVSYYHGINDDMALRVSANLGVLENNFTYDYANIDSGGFTDQEASGTSSGTAYSAQIAARLERNINDHSMMIFEIGYEGLSGIGNGADTFLDAEGTASTAHIDEDMIGAAYISAGYALRF</sequence>
<dbReference type="AlphaFoldDB" id="A0A1I6FY07"/>
<dbReference type="SUPFAM" id="SSF56935">
    <property type="entry name" value="Porins"/>
    <property type="match status" value="1"/>
</dbReference>
<organism evidence="2 3">
    <name type="scientific">Yoonia tamlensis</name>
    <dbReference type="NCBI Taxonomy" id="390270"/>
    <lineage>
        <taxon>Bacteria</taxon>
        <taxon>Pseudomonadati</taxon>
        <taxon>Pseudomonadota</taxon>
        <taxon>Alphaproteobacteria</taxon>
        <taxon>Rhodobacterales</taxon>
        <taxon>Paracoccaceae</taxon>
        <taxon>Yoonia</taxon>
    </lineage>
</organism>
<gene>
    <name evidence="2" type="ORF">SAMN04488005_0707</name>
</gene>
<accession>A0A1I6FY07</accession>
<dbReference type="RefSeq" id="WP_131802265.1">
    <property type="nucleotide sequence ID" value="NZ_FOYP01000001.1"/>
</dbReference>
<reference evidence="3" key="1">
    <citation type="submission" date="2016-10" db="EMBL/GenBank/DDBJ databases">
        <authorList>
            <person name="Varghese N."/>
            <person name="Submissions S."/>
        </authorList>
    </citation>
    <scope>NUCLEOTIDE SEQUENCE [LARGE SCALE GENOMIC DNA]</scope>
    <source>
        <strain evidence="3">DSM 26879</strain>
    </source>
</reference>
<proteinExistence type="predicted"/>
<keyword evidence="3" id="KW-1185">Reference proteome</keyword>
<dbReference type="EMBL" id="FOYP01000001">
    <property type="protein sequence ID" value="SFR34781.1"/>
    <property type="molecule type" value="Genomic_DNA"/>
</dbReference>
<dbReference type="STRING" id="390270.SAMN04488005_0707"/>
<feature type="signal peptide" evidence="1">
    <location>
        <begin position="1"/>
        <end position="23"/>
    </location>
</feature>
<name>A0A1I6FY07_9RHOB</name>
<evidence type="ECO:0008006" key="4">
    <source>
        <dbReference type="Google" id="ProtNLM"/>
    </source>
</evidence>
<dbReference type="Proteomes" id="UP000199478">
    <property type="component" value="Unassembled WGS sequence"/>
</dbReference>
<evidence type="ECO:0000313" key="3">
    <source>
        <dbReference type="Proteomes" id="UP000199478"/>
    </source>
</evidence>